<reference evidence="1" key="1">
    <citation type="submission" date="2021-02" db="EMBL/GenBank/DDBJ databases">
        <authorList>
            <consortium name="DOE Joint Genome Institute"/>
            <person name="Ahrendt S."/>
            <person name="Looney B.P."/>
            <person name="Miyauchi S."/>
            <person name="Morin E."/>
            <person name="Drula E."/>
            <person name="Courty P.E."/>
            <person name="Chicoki N."/>
            <person name="Fauchery L."/>
            <person name="Kohler A."/>
            <person name="Kuo A."/>
            <person name="Labutti K."/>
            <person name="Pangilinan J."/>
            <person name="Lipzen A."/>
            <person name="Riley R."/>
            <person name="Andreopoulos W."/>
            <person name="He G."/>
            <person name="Johnson J."/>
            <person name="Barry K.W."/>
            <person name="Grigoriev I.V."/>
            <person name="Nagy L."/>
            <person name="Hibbett D."/>
            <person name="Henrissat B."/>
            <person name="Matheny P.B."/>
            <person name="Labbe J."/>
            <person name="Martin F."/>
        </authorList>
    </citation>
    <scope>NUCLEOTIDE SEQUENCE</scope>
    <source>
        <strain evidence="1">FP105234-sp</strain>
    </source>
</reference>
<reference evidence="1" key="2">
    <citation type="journal article" date="2022" name="New Phytol.">
        <title>Evolutionary transition to the ectomycorrhizal habit in the genomes of a hyperdiverse lineage of mushroom-forming fungi.</title>
        <authorList>
            <person name="Looney B."/>
            <person name="Miyauchi S."/>
            <person name="Morin E."/>
            <person name="Drula E."/>
            <person name="Courty P.E."/>
            <person name="Kohler A."/>
            <person name="Kuo A."/>
            <person name="LaButti K."/>
            <person name="Pangilinan J."/>
            <person name="Lipzen A."/>
            <person name="Riley R."/>
            <person name="Andreopoulos W."/>
            <person name="He G."/>
            <person name="Johnson J."/>
            <person name="Nolan M."/>
            <person name="Tritt A."/>
            <person name="Barry K.W."/>
            <person name="Grigoriev I.V."/>
            <person name="Nagy L.G."/>
            <person name="Hibbett D."/>
            <person name="Henrissat B."/>
            <person name="Matheny P.B."/>
            <person name="Labbe J."/>
            <person name="Martin F.M."/>
        </authorList>
    </citation>
    <scope>NUCLEOTIDE SEQUENCE</scope>
    <source>
        <strain evidence="1">FP105234-sp</strain>
    </source>
</reference>
<evidence type="ECO:0000313" key="1">
    <source>
        <dbReference type="EMBL" id="KAI0046374.1"/>
    </source>
</evidence>
<sequence length="317" mass="34884">MSDTLSPGSPEPETRERTARDAPPPFDHAHADLVLRSSDGMRFRVFKPILSLASPVFSDMLDLGAPLEGTPAASDEKCGELPMVTLSEDARTLDLLLRWCYPVKAQKLSPLEDVRRLVAVAQKYGIEAFDDVLDDALQAHFKSDPVGVFAIAVAYNLEEIAKTAARSALRIPLRRIVSSRFAGLAGGALNVLVEYHLECGEAASAVASRRDYFTVVDNLIGLHSPPCSSCCCLDVGIPVDDNSWYAPRLLWRYLDKAGRSLLLRPHEETIRSKSPISTCNGCTRYSVQRAEGMKQFEHRFVREVNAAITQVPVPSFV</sequence>
<keyword evidence="2" id="KW-1185">Reference proteome</keyword>
<gene>
    <name evidence="1" type="ORF">FA95DRAFT_1606948</name>
</gene>
<organism evidence="1 2">
    <name type="scientific">Auriscalpium vulgare</name>
    <dbReference type="NCBI Taxonomy" id="40419"/>
    <lineage>
        <taxon>Eukaryota</taxon>
        <taxon>Fungi</taxon>
        <taxon>Dikarya</taxon>
        <taxon>Basidiomycota</taxon>
        <taxon>Agaricomycotina</taxon>
        <taxon>Agaricomycetes</taxon>
        <taxon>Russulales</taxon>
        <taxon>Auriscalpiaceae</taxon>
        <taxon>Auriscalpium</taxon>
    </lineage>
</organism>
<comment type="caution">
    <text evidence="1">The sequence shown here is derived from an EMBL/GenBank/DDBJ whole genome shotgun (WGS) entry which is preliminary data.</text>
</comment>
<dbReference type="Proteomes" id="UP000814033">
    <property type="component" value="Unassembled WGS sequence"/>
</dbReference>
<proteinExistence type="predicted"/>
<name>A0ACB8RQ35_9AGAM</name>
<dbReference type="EMBL" id="MU275927">
    <property type="protein sequence ID" value="KAI0046374.1"/>
    <property type="molecule type" value="Genomic_DNA"/>
</dbReference>
<protein>
    <submittedName>
        <fullName evidence="1">Uncharacterized protein</fullName>
    </submittedName>
</protein>
<evidence type="ECO:0000313" key="2">
    <source>
        <dbReference type="Proteomes" id="UP000814033"/>
    </source>
</evidence>
<accession>A0ACB8RQ35</accession>